<dbReference type="InterPro" id="IPR050276">
    <property type="entry name" value="MshD_Acetyltransferase"/>
</dbReference>
<name>E0NLU5_9FIRM</name>
<dbReference type="AlphaFoldDB" id="E0NLU5"/>
<dbReference type="RefSeq" id="WP_008901989.1">
    <property type="nucleotide sequence ID" value="NZ_GL397071.1"/>
</dbReference>
<dbReference type="OrthoDB" id="357176at2"/>
<sequence>MKIRKAIASDIDAIERIYNEIHLAEKNGEANVGWEMGVYPVRKTAEDALKREDLFVLEDDGVIIGSGIINQNQVDVYANANWRYKADPSEVMVFHTLVIDPNKKGKGYGRAFMKFYEEYALQNNCKYLRIDTNEKNKVARRIYKSLGYEEIGMIPCTFNGVEGVNLVLIEKYLKNNI</sequence>
<proteinExistence type="predicted"/>
<comment type="caution">
    <text evidence="2">The sequence shown here is derived from an EMBL/GenBank/DDBJ whole genome shotgun (WGS) entry which is preliminary data.</text>
</comment>
<evidence type="ECO:0000259" key="1">
    <source>
        <dbReference type="PROSITE" id="PS51186"/>
    </source>
</evidence>
<evidence type="ECO:0000313" key="3">
    <source>
        <dbReference type="Proteomes" id="UP000003280"/>
    </source>
</evidence>
<dbReference type="CDD" id="cd04301">
    <property type="entry name" value="NAT_SF"/>
    <property type="match status" value="1"/>
</dbReference>
<dbReference type="EMBL" id="AEEH01000043">
    <property type="protein sequence ID" value="EFM25286.1"/>
    <property type="molecule type" value="Genomic_DNA"/>
</dbReference>
<keyword evidence="2" id="KW-0808">Transferase</keyword>
<dbReference type="PANTHER" id="PTHR43617">
    <property type="entry name" value="L-AMINO ACID N-ACETYLTRANSFERASE"/>
    <property type="match status" value="1"/>
</dbReference>
<evidence type="ECO:0000313" key="2">
    <source>
        <dbReference type="EMBL" id="EFM25286.1"/>
    </source>
</evidence>
<dbReference type="InterPro" id="IPR000182">
    <property type="entry name" value="GNAT_dom"/>
</dbReference>
<reference evidence="2 3" key="1">
    <citation type="submission" date="2010-07" db="EMBL/GenBank/DDBJ databases">
        <authorList>
            <person name="Muzny D."/>
            <person name="Qin X."/>
            <person name="Deng J."/>
            <person name="Jiang H."/>
            <person name="Liu Y."/>
            <person name="Qu J."/>
            <person name="Song X.-Z."/>
            <person name="Zhang L."/>
            <person name="Thornton R."/>
            <person name="Coyle M."/>
            <person name="Francisco L."/>
            <person name="Jackson L."/>
            <person name="Javaid M."/>
            <person name="Korchina V."/>
            <person name="Kovar C."/>
            <person name="Mata R."/>
            <person name="Mathew T."/>
            <person name="Ngo R."/>
            <person name="Nguyen L."/>
            <person name="Nguyen N."/>
            <person name="Okwuonu G."/>
            <person name="Ongeri F."/>
            <person name="Pham C."/>
            <person name="Simmons D."/>
            <person name="Wilczek-Boney K."/>
            <person name="Hale W."/>
            <person name="Jakkamsetti A."/>
            <person name="Pham P."/>
            <person name="Ruth R."/>
            <person name="San Lucas F."/>
            <person name="Warren J."/>
            <person name="Zhang J."/>
            <person name="Zhao Z."/>
            <person name="Zhou C."/>
            <person name="Zhu D."/>
            <person name="Lee S."/>
            <person name="Bess C."/>
            <person name="Blankenburg K."/>
            <person name="Forbes L."/>
            <person name="Fu Q."/>
            <person name="Gubbala S."/>
            <person name="Hirani K."/>
            <person name="Jayaseelan J.C."/>
            <person name="Lara F."/>
            <person name="Munidasa M."/>
            <person name="Palculict T."/>
            <person name="Patil S."/>
            <person name="Pu L.-L."/>
            <person name="Saada N."/>
            <person name="Tang L."/>
            <person name="Weissenberger G."/>
            <person name="Zhu Y."/>
            <person name="Hemphill L."/>
            <person name="Shang Y."/>
            <person name="Youmans B."/>
            <person name="Ayvaz T."/>
            <person name="Ross M."/>
            <person name="Santibanez J."/>
            <person name="Aqrawi P."/>
            <person name="Gross S."/>
            <person name="Joshi V."/>
            <person name="Fowler G."/>
            <person name="Nazareth L."/>
            <person name="Reid J."/>
            <person name="Worley K."/>
            <person name="Petrosino J."/>
            <person name="Highlander S."/>
            <person name="Gibbs R."/>
        </authorList>
    </citation>
    <scope>NUCLEOTIDE SEQUENCE [LARGE SCALE GENOMIC DNA]</scope>
    <source>
        <strain evidence="2 3">ATCC BAA-1640</strain>
    </source>
</reference>
<dbReference type="eggNOG" id="COG0456">
    <property type="taxonomic scope" value="Bacteria"/>
</dbReference>
<dbReference type="Gene3D" id="3.40.630.30">
    <property type="match status" value="1"/>
</dbReference>
<feature type="domain" description="N-acetyltransferase" evidence="1">
    <location>
        <begin position="1"/>
        <end position="174"/>
    </location>
</feature>
<dbReference type="Pfam" id="PF00583">
    <property type="entry name" value="Acetyltransf_1"/>
    <property type="match status" value="1"/>
</dbReference>
<dbReference type="GO" id="GO:0016747">
    <property type="term" value="F:acyltransferase activity, transferring groups other than amino-acyl groups"/>
    <property type="evidence" value="ECO:0007669"/>
    <property type="project" value="InterPro"/>
</dbReference>
<dbReference type="PROSITE" id="PS51186">
    <property type="entry name" value="GNAT"/>
    <property type="match status" value="1"/>
</dbReference>
<dbReference type="SUPFAM" id="SSF55729">
    <property type="entry name" value="Acyl-CoA N-acyltransferases (Nat)"/>
    <property type="match status" value="1"/>
</dbReference>
<accession>E0NLU5</accession>
<gene>
    <name evidence="2" type="ORF">HMPREF9225_1175</name>
</gene>
<dbReference type="InterPro" id="IPR016181">
    <property type="entry name" value="Acyl_CoA_acyltransferase"/>
</dbReference>
<keyword evidence="3" id="KW-1185">Reference proteome</keyword>
<dbReference type="STRING" id="862517.HMPREF9225_1175"/>
<dbReference type="HOGENOM" id="CLU_013985_13_2_9"/>
<organism evidence="2 3">
    <name type="scientific">Peptoniphilus duerdenii ATCC BAA-1640</name>
    <dbReference type="NCBI Taxonomy" id="862517"/>
    <lineage>
        <taxon>Bacteria</taxon>
        <taxon>Bacillati</taxon>
        <taxon>Bacillota</taxon>
        <taxon>Tissierellia</taxon>
        <taxon>Tissierellales</taxon>
        <taxon>Peptoniphilaceae</taxon>
        <taxon>Peptoniphilus</taxon>
    </lineage>
</organism>
<protein>
    <submittedName>
        <fullName evidence="2">Acetyltransferase, GNAT family</fullName>
    </submittedName>
</protein>
<dbReference type="Proteomes" id="UP000003280">
    <property type="component" value="Unassembled WGS sequence"/>
</dbReference>